<comment type="caution">
    <text evidence="1">The sequence shown here is derived from an EMBL/GenBank/DDBJ whole genome shotgun (WGS) entry which is preliminary data.</text>
</comment>
<reference evidence="1 2" key="1">
    <citation type="journal article" date="2019" name="Nat. Microbiol.">
        <title>Mediterranean grassland soil C-N compound turnover is dependent on rainfall and depth, and is mediated by genomically divergent microorganisms.</title>
        <authorList>
            <person name="Diamond S."/>
            <person name="Andeer P.F."/>
            <person name="Li Z."/>
            <person name="Crits-Christoph A."/>
            <person name="Burstein D."/>
            <person name="Anantharaman K."/>
            <person name="Lane K.R."/>
            <person name="Thomas B.C."/>
            <person name="Pan C."/>
            <person name="Northen T.R."/>
            <person name="Banfield J.F."/>
        </authorList>
    </citation>
    <scope>NUCLEOTIDE SEQUENCE [LARGE SCALE GENOMIC DNA]</scope>
    <source>
        <strain evidence="1">WS_8</strain>
    </source>
</reference>
<evidence type="ECO:0000313" key="1">
    <source>
        <dbReference type="EMBL" id="TMQ67496.1"/>
    </source>
</evidence>
<keyword evidence="1" id="KW-0808">Transferase</keyword>
<dbReference type="AlphaFoldDB" id="A0A538TV38"/>
<dbReference type="PANTHER" id="PTHR12526:SF600">
    <property type="entry name" value="GLYCOSYL TRANSFERASE GROUP 1"/>
    <property type="match status" value="1"/>
</dbReference>
<proteinExistence type="predicted"/>
<dbReference type="Pfam" id="PF13692">
    <property type="entry name" value="Glyco_trans_1_4"/>
    <property type="match status" value="1"/>
</dbReference>
<dbReference type="EMBL" id="VBOY01000038">
    <property type="protein sequence ID" value="TMQ67496.1"/>
    <property type="molecule type" value="Genomic_DNA"/>
</dbReference>
<name>A0A538TV38_UNCEI</name>
<accession>A0A538TV38</accession>
<organism evidence="1 2">
    <name type="scientific">Eiseniibacteriota bacterium</name>
    <dbReference type="NCBI Taxonomy" id="2212470"/>
    <lineage>
        <taxon>Bacteria</taxon>
        <taxon>Candidatus Eiseniibacteriota</taxon>
    </lineage>
</organism>
<gene>
    <name evidence="1" type="ORF">E6K78_04675</name>
</gene>
<sequence length="433" mass="48120">MSRRLLVVCYFYPPLGGGGVHRVLGFTRHLPRYGWECTVVCAGAEDYWVKDETLVAAVPLATEVIRVPGGSGLSAWLGLARAAGREATGRRSTRTFGMLRRLSDWWLIPDSYVGWAARAARAASQRLARGDIDALLSSSPPDSVHLVALSALRRFPVPWVADFRDPWVGLSFRAPPTAWHRTRQTRLERAVLETADVVSVASRLHAEQIEARSHASGRSRRVVHLPNGFEPEPAVESEPPDDPHFTLVFTGTASQMPDLEVFLEAVHDVLATRSEARRRLRARLVGPYDAGYRDRATALGLNGIVEFLGPRPHGEARMWQRRADGLLLWKPRGEGYRTMVPGKLYEYLDAGRPVLALLDPAEEAAALVRRAGGTVLPPGERTPLAAAIERAYLAWKVGERPRPKRPDWLEDHTRPKLAQRLGELLDGLTRRNP</sequence>
<dbReference type="PANTHER" id="PTHR12526">
    <property type="entry name" value="GLYCOSYLTRANSFERASE"/>
    <property type="match status" value="1"/>
</dbReference>
<evidence type="ECO:0000313" key="2">
    <source>
        <dbReference type="Proteomes" id="UP000316609"/>
    </source>
</evidence>
<protein>
    <submittedName>
        <fullName evidence="1">Glycosyltransferase family 4 protein</fullName>
    </submittedName>
</protein>
<dbReference type="SUPFAM" id="SSF53756">
    <property type="entry name" value="UDP-Glycosyltransferase/glycogen phosphorylase"/>
    <property type="match status" value="1"/>
</dbReference>
<dbReference type="Gene3D" id="3.40.50.2000">
    <property type="entry name" value="Glycogen Phosphorylase B"/>
    <property type="match status" value="2"/>
</dbReference>
<dbReference type="Proteomes" id="UP000316609">
    <property type="component" value="Unassembled WGS sequence"/>
</dbReference>
<dbReference type="GO" id="GO:0016757">
    <property type="term" value="F:glycosyltransferase activity"/>
    <property type="evidence" value="ECO:0007669"/>
    <property type="project" value="TreeGrafter"/>
</dbReference>